<feature type="region of interest" description="Disordered" evidence="1">
    <location>
        <begin position="1"/>
        <end position="64"/>
    </location>
</feature>
<organism evidence="3">
    <name type="scientific">Chlorella variabilis</name>
    <name type="common">Green alga</name>
    <dbReference type="NCBI Taxonomy" id="554065"/>
    <lineage>
        <taxon>Eukaryota</taxon>
        <taxon>Viridiplantae</taxon>
        <taxon>Chlorophyta</taxon>
        <taxon>core chlorophytes</taxon>
        <taxon>Trebouxiophyceae</taxon>
        <taxon>Chlorellales</taxon>
        <taxon>Chlorellaceae</taxon>
        <taxon>Chlorella clade</taxon>
        <taxon>Chlorella</taxon>
    </lineage>
</organism>
<gene>
    <name evidence="2" type="ORF">CHLNCDRAFT_134543</name>
</gene>
<dbReference type="OrthoDB" id="4850at2759"/>
<name>E1ZG66_CHLVA</name>
<evidence type="ECO:0000313" key="3">
    <source>
        <dbReference type="Proteomes" id="UP000008141"/>
    </source>
</evidence>
<accession>E1ZG66</accession>
<dbReference type="GeneID" id="17354609"/>
<protein>
    <submittedName>
        <fullName evidence="2">Uncharacterized protein</fullName>
    </submittedName>
</protein>
<dbReference type="InParanoid" id="E1ZG66"/>
<reference evidence="2 3" key="1">
    <citation type="journal article" date="2010" name="Plant Cell">
        <title>The Chlorella variabilis NC64A genome reveals adaptation to photosymbiosis, coevolution with viruses, and cryptic sex.</title>
        <authorList>
            <person name="Blanc G."/>
            <person name="Duncan G."/>
            <person name="Agarkova I."/>
            <person name="Borodovsky M."/>
            <person name="Gurnon J."/>
            <person name="Kuo A."/>
            <person name="Lindquist E."/>
            <person name="Lucas S."/>
            <person name="Pangilinan J."/>
            <person name="Polle J."/>
            <person name="Salamov A."/>
            <person name="Terry A."/>
            <person name="Yamada T."/>
            <person name="Dunigan D.D."/>
            <person name="Grigoriev I.V."/>
            <person name="Claverie J.M."/>
            <person name="Van Etten J.L."/>
        </authorList>
    </citation>
    <scope>NUCLEOTIDE SEQUENCE [LARGE SCALE GENOMIC DNA]</scope>
    <source>
        <strain evidence="2 3">NC64A</strain>
    </source>
</reference>
<dbReference type="OMA" id="QDQAYWE"/>
<dbReference type="EMBL" id="GL433845">
    <property type="protein sequence ID" value="EFN55240.1"/>
    <property type="molecule type" value="Genomic_DNA"/>
</dbReference>
<evidence type="ECO:0000256" key="1">
    <source>
        <dbReference type="SAM" id="MobiDB-lite"/>
    </source>
</evidence>
<dbReference type="STRING" id="554065.E1ZG66"/>
<feature type="compositionally biased region" description="Low complexity" evidence="1">
    <location>
        <begin position="34"/>
        <end position="63"/>
    </location>
</feature>
<sequence>MLDVSLQAAPQEEDQEGGGGQRRSGRPRRQVDYAEPSWAQLEAAAAAAAAPTADAAGAEASQAEPLRAAYAPPAACTSPVHPTYDASEGRRDRQGRLAFAGHPEFRPNLTPKQVIQAGSFGGIYFNPRGGKPGILGKEVAVDHSEFPADWFEGLPRKAYRGRVYTVGTNKYGVKAGQDQKFWEEKGWIDPQDPRGWFQAGRRTADDARQIRRWRGVVGDKGRWVRALVNKIVRSNKRWDDASVSPVIRQTLLHWAFELTEAEFQRMHRQL</sequence>
<dbReference type="AlphaFoldDB" id="E1ZG66"/>
<proteinExistence type="predicted"/>
<dbReference type="KEGG" id="cvr:CHLNCDRAFT_134543"/>
<dbReference type="PANTHER" id="PTHR37948:SF1">
    <property type="entry name" value="BLL5189 PROTEIN"/>
    <property type="match status" value="1"/>
</dbReference>
<dbReference type="PANTHER" id="PTHR37948">
    <property type="entry name" value="ZGC:113208"/>
    <property type="match status" value="1"/>
</dbReference>
<keyword evidence="3" id="KW-1185">Reference proteome</keyword>
<dbReference type="Proteomes" id="UP000008141">
    <property type="component" value="Unassembled WGS sequence"/>
</dbReference>
<dbReference type="eggNOG" id="ENOG502RZV2">
    <property type="taxonomic scope" value="Eukaryota"/>
</dbReference>
<dbReference type="RefSeq" id="XP_005847342.1">
    <property type="nucleotide sequence ID" value="XM_005847280.1"/>
</dbReference>
<evidence type="ECO:0000313" key="2">
    <source>
        <dbReference type="EMBL" id="EFN55240.1"/>
    </source>
</evidence>